<protein>
    <submittedName>
        <fullName evidence="2">Fungal pheromone mating factor STE2 GPCR-domain-containing protein</fullName>
    </submittedName>
</protein>
<feature type="transmembrane region" description="Helical" evidence="1">
    <location>
        <begin position="206"/>
        <end position="227"/>
    </location>
</feature>
<dbReference type="InterPro" id="IPR000366">
    <property type="entry name" value="GPCR_STE2"/>
</dbReference>
<comment type="caution">
    <text evidence="2">The sequence shown here is derived from an EMBL/GenBank/DDBJ whole genome shotgun (WGS) entry which is preliminary data.</text>
</comment>
<evidence type="ECO:0000256" key="1">
    <source>
        <dbReference type="SAM" id="Phobius"/>
    </source>
</evidence>
<feature type="transmembrane region" description="Helical" evidence="1">
    <location>
        <begin position="48"/>
        <end position="68"/>
    </location>
</feature>
<feature type="transmembrane region" description="Helical" evidence="1">
    <location>
        <begin position="161"/>
        <end position="191"/>
    </location>
</feature>
<dbReference type="GO" id="GO:0004932">
    <property type="term" value="F:mating-type factor pheromone receptor activity"/>
    <property type="evidence" value="ECO:0007669"/>
    <property type="project" value="InterPro"/>
</dbReference>
<proteinExistence type="predicted"/>
<dbReference type="InterPro" id="IPR027458">
    <property type="entry name" value="STE2_TM1-TM2_sf"/>
</dbReference>
<dbReference type="PANTHER" id="PTHR28009:SF1">
    <property type="entry name" value="PHEROMONE ALPHA FACTOR RECEPTOR"/>
    <property type="match status" value="1"/>
</dbReference>
<dbReference type="Pfam" id="PF02116">
    <property type="entry name" value="STE2"/>
    <property type="match status" value="1"/>
</dbReference>
<evidence type="ECO:0000313" key="3">
    <source>
        <dbReference type="Proteomes" id="UP001172102"/>
    </source>
</evidence>
<dbReference type="PANTHER" id="PTHR28009">
    <property type="entry name" value="PHEROMONE ALPHA FACTOR RECEPTOR"/>
    <property type="match status" value="1"/>
</dbReference>
<name>A0AA40DQ23_9PEZI</name>
<feature type="transmembrane region" description="Helical" evidence="1">
    <location>
        <begin position="125"/>
        <end position="149"/>
    </location>
</feature>
<keyword evidence="1" id="KW-1133">Transmembrane helix</keyword>
<feature type="transmembrane region" description="Helical" evidence="1">
    <location>
        <begin position="80"/>
        <end position="105"/>
    </location>
</feature>
<accession>A0AA40DQ23</accession>
<reference evidence="2" key="1">
    <citation type="submission" date="2023-06" db="EMBL/GenBank/DDBJ databases">
        <title>Genome-scale phylogeny and comparative genomics of the fungal order Sordariales.</title>
        <authorList>
            <consortium name="Lawrence Berkeley National Laboratory"/>
            <person name="Hensen N."/>
            <person name="Bonometti L."/>
            <person name="Westerberg I."/>
            <person name="Brannstrom I.O."/>
            <person name="Guillou S."/>
            <person name="Cros-Aarteil S."/>
            <person name="Calhoun S."/>
            <person name="Haridas S."/>
            <person name="Kuo A."/>
            <person name="Mondo S."/>
            <person name="Pangilinan J."/>
            <person name="Riley R."/>
            <person name="Labutti K."/>
            <person name="Andreopoulos B."/>
            <person name="Lipzen A."/>
            <person name="Chen C."/>
            <person name="Yanf M."/>
            <person name="Daum C."/>
            <person name="Ng V."/>
            <person name="Clum A."/>
            <person name="Steindorff A."/>
            <person name="Ohm R."/>
            <person name="Martin F."/>
            <person name="Silar P."/>
            <person name="Natvig D."/>
            <person name="Lalanne C."/>
            <person name="Gautier V."/>
            <person name="Ament-Velasquez S.L."/>
            <person name="Kruys A."/>
            <person name="Hutchinson M.I."/>
            <person name="Powell A.J."/>
            <person name="Barry K."/>
            <person name="Miller A.N."/>
            <person name="Grigoriev I.V."/>
            <person name="Debuchy R."/>
            <person name="Gladieux P."/>
            <person name="Thoren M.H."/>
            <person name="Johannesson H."/>
        </authorList>
    </citation>
    <scope>NUCLEOTIDE SEQUENCE</scope>
    <source>
        <strain evidence="2">SMH4607-1</strain>
    </source>
</reference>
<dbReference type="GO" id="GO:0000750">
    <property type="term" value="P:pheromone-dependent signal transduction involved in conjugation with cellular fusion"/>
    <property type="evidence" value="ECO:0007669"/>
    <property type="project" value="TreeGrafter"/>
</dbReference>
<dbReference type="CDD" id="cd14939">
    <property type="entry name" value="7tmD_STE2"/>
    <property type="match status" value="1"/>
</dbReference>
<evidence type="ECO:0000313" key="2">
    <source>
        <dbReference type="EMBL" id="KAK0707868.1"/>
    </source>
</evidence>
<dbReference type="GO" id="GO:0038038">
    <property type="term" value="C:G protein-coupled receptor homodimeric complex"/>
    <property type="evidence" value="ECO:0007669"/>
    <property type="project" value="TreeGrafter"/>
</dbReference>
<dbReference type="Proteomes" id="UP001172102">
    <property type="component" value="Unassembled WGS sequence"/>
</dbReference>
<dbReference type="PRINTS" id="PR00250">
    <property type="entry name" value="GPCRSTE2"/>
</dbReference>
<feature type="transmembrane region" description="Helical" evidence="1">
    <location>
        <begin position="247"/>
        <end position="265"/>
    </location>
</feature>
<sequence length="419" mass="45615">MASNTDAGGVNLSPQDQSFILLGPSGQGNITLPLIAADQLWESAASAAINYGSQIGASFIMLVVLLVMTPKSRFKRAPTIIHTASLAINLIRMILLSLFFPSSWFELYTIMTGDLQFVATADYNISVAASVFSIPITILVELALIVQAWSMLQLWPRWQKVAATVLSIVLVVTTISFSFAITILQILFILYNDFRAVSEQWIRMTYLGLTTASITWFCFLFNSRLVLHMWTNRSILPSLKGLKAMDVLVITNGILMLIPVIFAGLEFGTFLNFESASLTQTSVIVVLPLGTLVAQRLANPTWFNAAPASLSNSVEGGASKRRLLFSGMTNSATVTGAGARDIGFHHPHTRNGLTSHISSEAHSVSTASSPDKARFHHSDHLDAELAKIDAGEVDLERGGVRVNHRIERSVEKVPVKEGS</sequence>
<dbReference type="AlphaFoldDB" id="A0AA40DQ23"/>
<organism evidence="2 3">
    <name type="scientific">Lasiosphaeris hirsuta</name>
    <dbReference type="NCBI Taxonomy" id="260670"/>
    <lineage>
        <taxon>Eukaryota</taxon>
        <taxon>Fungi</taxon>
        <taxon>Dikarya</taxon>
        <taxon>Ascomycota</taxon>
        <taxon>Pezizomycotina</taxon>
        <taxon>Sordariomycetes</taxon>
        <taxon>Sordariomycetidae</taxon>
        <taxon>Sordariales</taxon>
        <taxon>Lasiosphaeriaceae</taxon>
        <taxon>Lasiosphaeris</taxon>
    </lineage>
</organism>
<gene>
    <name evidence="2" type="ORF">B0H67DRAFT_543174</name>
</gene>
<keyword evidence="1" id="KW-0812">Transmembrane</keyword>
<dbReference type="EMBL" id="JAUKUA010000006">
    <property type="protein sequence ID" value="KAK0707868.1"/>
    <property type="molecule type" value="Genomic_DNA"/>
</dbReference>
<dbReference type="Gene3D" id="1.10.287.920">
    <property type="entry name" value="Pheromone alpha factor receptor"/>
    <property type="match status" value="1"/>
</dbReference>
<keyword evidence="3" id="KW-1185">Reference proteome</keyword>
<keyword evidence="1" id="KW-0472">Membrane</keyword>